<dbReference type="EMBL" id="WJQU01000004">
    <property type="protein sequence ID" value="KAJ6636142.1"/>
    <property type="molecule type" value="Genomic_DNA"/>
</dbReference>
<keyword evidence="2" id="KW-1185">Reference proteome</keyword>
<sequence length="130" mass="14168">MMSSSDIKQCSNDTVKQIIFAISVVLCVTGKLSANPLTIINMKIGATPADAFKYDVYAPPNTLRFTRSSAVPAGESKIMRIIDVQQTPKMLGNERGARLHIASGAYPVYYSIARANGQFGKHIYALEVNE</sequence>
<dbReference type="Proteomes" id="UP001151699">
    <property type="component" value="Chromosome C"/>
</dbReference>
<protein>
    <submittedName>
        <fullName evidence="1">Uncharacterized protein</fullName>
    </submittedName>
</protein>
<proteinExistence type="predicted"/>
<dbReference type="AlphaFoldDB" id="A0A9Q0MTN7"/>
<organism evidence="1 2">
    <name type="scientific">Pseudolycoriella hygida</name>
    <dbReference type="NCBI Taxonomy" id="35572"/>
    <lineage>
        <taxon>Eukaryota</taxon>
        <taxon>Metazoa</taxon>
        <taxon>Ecdysozoa</taxon>
        <taxon>Arthropoda</taxon>
        <taxon>Hexapoda</taxon>
        <taxon>Insecta</taxon>
        <taxon>Pterygota</taxon>
        <taxon>Neoptera</taxon>
        <taxon>Endopterygota</taxon>
        <taxon>Diptera</taxon>
        <taxon>Nematocera</taxon>
        <taxon>Sciaroidea</taxon>
        <taxon>Sciaridae</taxon>
        <taxon>Pseudolycoriella</taxon>
    </lineage>
</organism>
<evidence type="ECO:0000313" key="1">
    <source>
        <dbReference type="EMBL" id="KAJ6636142.1"/>
    </source>
</evidence>
<dbReference type="OrthoDB" id="7779229at2759"/>
<evidence type="ECO:0000313" key="2">
    <source>
        <dbReference type="Proteomes" id="UP001151699"/>
    </source>
</evidence>
<reference evidence="1" key="1">
    <citation type="submission" date="2022-07" db="EMBL/GenBank/DDBJ databases">
        <authorList>
            <person name="Trinca V."/>
            <person name="Uliana J.V.C."/>
            <person name="Torres T.T."/>
            <person name="Ward R.J."/>
            <person name="Monesi N."/>
        </authorList>
    </citation>
    <scope>NUCLEOTIDE SEQUENCE</scope>
    <source>
        <strain evidence="1">HSMRA1968</strain>
        <tissue evidence="1">Whole embryos</tissue>
    </source>
</reference>
<gene>
    <name evidence="1" type="ORF">Bhyg_14729</name>
</gene>
<name>A0A9Q0MTN7_9DIPT</name>
<comment type="caution">
    <text evidence="1">The sequence shown here is derived from an EMBL/GenBank/DDBJ whole genome shotgun (WGS) entry which is preliminary data.</text>
</comment>
<accession>A0A9Q0MTN7</accession>